<dbReference type="EMBL" id="CP089982">
    <property type="protein sequence ID" value="WXA94115.1"/>
    <property type="molecule type" value="Genomic_DNA"/>
</dbReference>
<keyword evidence="5" id="KW-0479">Metal-binding</keyword>
<dbReference type="CDD" id="cd02068">
    <property type="entry name" value="radical_SAM_B12_BD"/>
    <property type="match status" value="1"/>
</dbReference>
<comment type="cofactor">
    <cofactor evidence="1">
        <name>[4Fe-4S] cluster</name>
        <dbReference type="ChEBI" id="CHEBI:49883"/>
    </cofactor>
</comment>
<evidence type="ECO:0000256" key="2">
    <source>
        <dbReference type="ARBA" id="ARBA00022603"/>
    </source>
</evidence>
<accession>A0ABZ2KAI5</accession>
<dbReference type="SFLD" id="SFLDG01082">
    <property type="entry name" value="B12-binding_domain_containing"/>
    <property type="match status" value="1"/>
</dbReference>
<feature type="domain" description="Radical SAM core" evidence="9">
    <location>
        <begin position="158"/>
        <end position="385"/>
    </location>
</feature>
<dbReference type="InterPro" id="IPR006158">
    <property type="entry name" value="Cobalamin-bd"/>
</dbReference>
<evidence type="ECO:0000313" key="10">
    <source>
        <dbReference type="EMBL" id="WXA94115.1"/>
    </source>
</evidence>
<evidence type="ECO:0000256" key="7">
    <source>
        <dbReference type="ARBA" id="ARBA00023014"/>
    </source>
</evidence>
<gene>
    <name evidence="10" type="ORF">LZC95_47690</name>
</gene>
<dbReference type="PANTHER" id="PTHR43409">
    <property type="entry name" value="ANAEROBIC MAGNESIUM-PROTOPORPHYRIN IX MONOMETHYL ESTER CYCLASE-RELATED"/>
    <property type="match status" value="1"/>
</dbReference>
<evidence type="ECO:0000256" key="1">
    <source>
        <dbReference type="ARBA" id="ARBA00001966"/>
    </source>
</evidence>
<keyword evidence="4" id="KW-0949">S-adenosyl-L-methionine</keyword>
<dbReference type="PANTHER" id="PTHR43409:SF7">
    <property type="entry name" value="BLL1977 PROTEIN"/>
    <property type="match status" value="1"/>
</dbReference>
<keyword evidence="2" id="KW-0489">Methyltransferase</keyword>
<dbReference type="SUPFAM" id="SSF102114">
    <property type="entry name" value="Radical SAM enzymes"/>
    <property type="match status" value="1"/>
</dbReference>
<keyword evidence="3" id="KW-0808">Transferase</keyword>
<evidence type="ECO:0000259" key="9">
    <source>
        <dbReference type="PROSITE" id="PS51918"/>
    </source>
</evidence>
<dbReference type="Pfam" id="PF04055">
    <property type="entry name" value="Radical_SAM"/>
    <property type="match status" value="1"/>
</dbReference>
<organism evidence="10 11">
    <name type="scientific">Pendulispora brunnea</name>
    <dbReference type="NCBI Taxonomy" id="2905690"/>
    <lineage>
        <taxon>Bacteria</taxon>
        <taxon>Pseudomonadati</taxon>
        <taxon>Myxococcota</taxon>
        <taxon>Myxococcia</taxon>
        <taxon>Myxococcales</taxon>
        <taxon>Sorangiineae</taxon>
        <taxon>Pendulisporaceae</taxon>
        <taxon>Pendulispora</taxon>
    </lineage>
</organism>
<name>A0ABZ2KAI5_9BACT</name>
<keyword evidence="6" id="KW-0408">Iron</keyword>
<dbReference type="Pfam" id="PF02310">
    <property type="entry name" value="B12-binding"/>
    <property type="match status" value="1"/>
</dbReference>
<dbReference type="PROSITE" id="PS51332">
    <property type="entry name" value="B12_BINDING"/>
    <property type="match status" value="1"/>
</dbReference>
<evidence type="ECO:0000259" key="8">
    <source>
        <dbReference type="PROSITE" id="PS51332"/>
    </source>
</evidence>
<dbReference type="SMART" id="SM00729">
    <property type="entry name" value="Elp3"/>
    <property type="match status" value="1"/>
</dbReference>
<dbReference type="InterPro" id="IPR025274">
    <property type="entry name" value="DUF4070"/>
</dbReference>
<dbReference type="CDD" id="cd01335">
    <property type="entry name" value="Radical_SAM"/>
    <property type="match status" value="1"/>
</dbReference>
<dbReference type="InterPro" id="IPR006638">
    <property type="entry name" value="Elp3/MiaA/NifB-like_rSAM"/>
</dbReference>
<dbReference type="InterPro" id="IPR051198">
    <property type="entry name" value="BchE-like"/>
</dbReference>
<evidence type="ECO:0000256" key="4">
    <source>
        <dbReference type="ARBA" id="ARBA00022691"/>
    </source>
</evidence>
<dbReference type="Gene3D" id="3.40.50.280">
    <property type="entry name" value="Cobalamin-binding domain"/>
    <property type="match status" value="1"/>
</dbReference>
<sequence>MHVHLIAPSNEDSTYIKPLWVATLAAHTPDDVELTFHDDGLDPIDLEKAQDVPDLVGISVNSKTAARAYAIAESYRKRGSKVVLGGIHVTALPDEGLEHADAVVSGEAEFLWPKVIEDARKGRLGQTRSLLSRRVYKHDEWPALENLPLPKRGLIKSVRYVPFDVVQTTRGCPFPCEFCSVSTYNGTTFRFRPVREVIRELEDVGPRILFGDDNVMIHTKYSHELFEAMVPLKKHWVAQASLAALHRVENVKVMARAGCRALFIGFESVDDGTVRTVGKKQNKPRKYQEIVRMLADHGIAVWGSFIFGLDDDNGDSFERTVEFCIESRLTMALFALLTPYPGTKLYKRLKSEGRLLRDRWWLERDHDTGAPFFEPARMSRDELRSGWVRAWRSMYSYSSIRKRYDFALDHSWIQNIAYWPINLMMHELAERKIAGGDREWRKHRALELPFGL</sequence>
<evidence type="ECO:0000256" key="3">
    <source>
        <dbReference type="ARBA" id="ARBA00022679"/>
    </source>
</evidence>
<dbReference type="PROSITE" id="PS51918">
    <property type="entry name" value="RADICAL_SAM"/>
    <property type="match status" value="1"/>
</dbReference>
<dbReference type="InterPro" id="IPR034466">
    <property type="entry name" value="Methyltransferase_Class_B"/>
</dbReference>
<dbReference type="InterPro" id="IPR023404">
    <property type="entry name" value="rSAM_horseshoe"/>
</dbReference>
<protein>
    <submittedName>
        <fullName evidence="10">B12-binding domain-containing radical SAM protein</fullName>
    </submittedName>
</protein>
<evidence type="ECO:0000313" key="11">
    <source>
        <dbReference type="Proteomes" id="UP001379533"/>
    </source>
</evidence>
<keyword evidence="11" id="KW-1185">Reference proteome</keyword>
<proteinExistence type="predicted"/>
<dbReference type="Proteomes" id="UP001379533">
    <property type="component" value="Chromosome"/>
</dbReference>
<keyword evidence="7" id="KW-0411">Iron-sulfur</keyword>
<dbReference type="RefSeq" id="WP_394844718.1">
    <property type="nucleotide sequence ID" value="NZ_CP089982.1"/>
</dbReference>
<dbReference type="SFLD" id="SFLDG01123">
    <property type="entry name" value="methyltransferase_(Class_B)"/>
    <property type="match status" value="1"/>
</dbReference>
<dbReference type="Gene3D" id="3.80.30.20">
    <property type="entry name" value="tm_1862 like domain"/>
    <property type="match status" value="1"/>
</dbReference>
<dbReference type="SFLD" id="SFLDS00029">
    <property type="entry name" value="Radical_SAM"/>
    <property type="match status" value="1"/>
</dbReference>
<reference evidence="10 11" key="1">
    <citation type="submission" date="2021-12" db="EMBL/GenBank/DDBJ databases">
        <title>Discovery of the Pendulisporaceae a myxobacterial family with distinct sporulation behavior and unique specialized metabolism.</title>
        <authorList>
            <person name="Garcia R."/>
            <person name="Popoff A."/>
            <person name="Bader C.D."/>
            <person name="Loehr J."/>
            <person name="Walesch S."/>
            <person name="Walt C."/>
            <person name="Boldt J."/>
            <person name="Bunk B."/>
            <person name="Haeckl F.J.F.P.J."/>
            <person name="Gunesch A.P."/>
            <person name="Birkelbach J."/>
            <person name="Nuebel U."/>
            <person name="Pietschmann T."/>
            <person name="Bach T."/>
            <person name="Mueller R."/>
        </authorList>
    </citation>
    <scope>NUCLEOTIDE SEQUENCE [LARGE SCALE GENOMIC DNA]</scope>
    <source>
        <strain evidence="10 11">MSr12523</strain>
    </source>
</reference>
<dbReference type="Pfam" id="PF13282">
    <property type="entry name" value="DUF4070"/>
    <property type="match status" value="1"/>
</dbReference>
<evidence type="ECO:0000256" key="6">
    <source>
        <dbReference type="ARBA" id="ARBA00023004"/>
    </source>
</evidence>
<feature type="domain" description="B12-binding" evidence="8">
    <location>
        <begin position="1"/>
        <end position="126"/>
    </location>
</feature>
<dbReference type="InterPro" id="IPR058240">
    <property type="entry name" value="rSAM_sf"/>
</dbReference>
<dbReference type="InterPro" id="IPR007197">
    <property type="entry name" value="rSAM"/>
</dbReference>
<evidence type="ECO:0000256" key="5">
    <source>
        <dbReference type="ARBA" id="ARBA00022723"/>
    </source>
</evidence>